<evidence type="ECO:0000313" key="2">
    <source>
        <dbReference type="EMBL" id="KAF4461566.1"/>
    </source>
</evidence>
<dbReference type="AlphaFoldDB" id="A0A8H4P9W9"/>
<organism evidence="2 3">
    <name type="scientific">Fusarium albosuccineum</name>
    <dbReference type="NCBI Taxonomy" id="1237068"/>
    <lineage>
        <taxon>Eukaryota</taxon>
        <taxon>Fungi</taxon>
        <taxon>Dikarya</taxon>
        <taxon>Ascomycota</taxon>
        <taxon>Pezizomycotina</taxon>
        <taxon>Sordariomycetes</taxon>
        <taxon>Hypocreomycetidae</taxon>
        <taxon>Hypocreales</taxon>
        <taxon>Nectriaceae</taxon>
        <taxon>Fusarium</taxon>
        <taxon>Fusarium decemcellulare species complex</taxon>
    </lineage>
</organism>
<feature type="region of interest" description="Disordered" evidence="1">
    <location>
        <begin position="1"/>
        <end position="50"/>
    </location>
</feature>
<evidence type="ECO:0000313" key="3">
    <source>
        <dbReference type="Proteomes" id="UP000554235"/>
    </source>
</evidence>
<comment type="caution">
    <text evidence="2">The sequence shown here is derived from an EMBL/GenBank/DDBJ whole genome shotgun (WGS) entry which is preliminary data.</text>
</comment>
<reference evidence="2 3" key="1">
    <citation type="submission" date="2020-01" db="EMBL/GenBank/DDBJ databases">
        <title>Identification and distribution of gene clusters putatively required for synthesis of sphingolipid metabolism inhibitors in phylogenetically diverse species of the filamentous fungus Fusarium.</title>
        <authorList>
            <person name="Kim H.-S."/>
            <person name="Busman M."/>
            <person name="Brown D.W."/>
            <person name="Divon H."/>
            <person name="Uhlig S."/>
            <person name="Proctor R.H."/>
        </authorList>
    </citation>
    <scope>NUCLEOTIDE SEQUENCE [LARGE SCALE GENOMIC DNA]</scope>
    <source>
        <strain evidence="2 3">NRRL 20459</strain>
    </source>
</reference>
<dbReference type="Proteomes" id="UP000554235">
    <property type="component" value="Unassembled WGS sequence"/>
</dbReference>
<evidence type="ECO:0008006" key="4">
    <source>
        <dbReference type="Google" id="ProtNLM"/>
    </source>
</evidence>
<name>A0A8H4P9W9_9HYPO</name>
<accession>A0A8H4P9W9</accession>
<feature type="compositionally biased region" description="Low complexity" evidence="1">
    <location>
        <begin position="107"/>
        <end position="120"/>
    </location>
</feature>
<sequence length="319" mass="34244">MSQAPLDSASEESPSQAEMVEDCSTPSSLFPPGVILDENPEQLPGPSKVYTSPYTAYAVAQVPNADMAPHASPTCCTGNGSPNDSQRRLCPSSLNGSEIEPSQARQSCTSEARSSESGSSMTVDSSPETGAVTEIDADAGACFQQYTSITDAANQSVYFDWTTGRGGSGHQPFQPSIVRFFVRVFASNSSVWLLFPPGKLDDLCDSYRSKLYRNEASNAAAGDDGGLLQLPFVVALGIMAAFEVPLGQLGCRNEYRYAIDGLFSWIADSLSEILACSYITPLRIRALLLAALYFECQIASGEASEYLNVATCMFQEYLR</sequence>
<feature type="region of interest" description="Disordered" evidence="1">
    <location>
        <begin position="76"/>
        <end position="128"/>
    </location>
</feature>
<protein>
    <recommendedName>
        <fullName evidence="4">Transcription factor domain-containing protein</fullName>
    </recommendedName>
</protein>
<keyword evidence="3" id="KW-1185">Reference proteome</keyword>
<evidence type="ECO:0000256" key="1">
    <source>
        <dbReference type="SAM" id="MobiDB-lite"/>
    </source>
</evidence>
<gene>
    <name evidence="2" type="ORF">FALBO_11636</name>
</gene>
<feature type="compositionally biased region" description="Polar residues" evidence="1">
    <location>
        <begin position="1"/>
        <end position="16"/>
    </location>
</feature>
<dbReference type="EMBL" id="JAADYS010001695">
    <property type="protein sequence ID" value="KAF4461566.1"/>
    <property type="molecule type" value="Genomic_DNA"/>
</dbReference>
<proteinExistence type="predicted"/>